<dbReference type="Pfam" id="PF00745">
    <property type="entry name" value="GlutR_dimer"/>
    <property type="match status" value="1"/>
</dbReference>
<evidence type="ECO:0000313" key="18">
    <source>
        <dbReference type="EMBL" id="AXG04964.1"/>
    </source>
</evidence>
<keyword evidence="6 8" id="KW-0627">Porphyrin biosynthesis</keyword>
<feature type="binding site" evidence="8 10">
    <location>
        <position position="114"/>
    </location>
    <ligand>
        <name>substrate</name>
    </ligand>
</feature>
<dbReference type="InterPro" id="IPR000343">
    <property type="entry name" value="4pyrrol_synth_GluRdtase"/>
</dbReference>
<dbReference type="GO" id="GO:0019353">
    <property type="term" value="P:protoporphyrinogen IX biosynthetic process from glutamate"/>
    <property type="evidence" value="ECO:0007669"/>
    <property type="project" value="TreeGrafter"/>
</dbReference>
<dbReference type="KEGG" id="haq:DU484_17115"/>
<evidence type="ECO:0000256" key="1">
    <source>
        <dbReference type="ARBA" id="ARBA00005059"/>
    </source>
</evidence>
<evidence type="ECO:0000259" key="17">
    <source>
        <dbReference type="Pfam" id="PF05201"/>
    </source>
</evidence>
<feature type="compositionally biased region" description="Basic and acidic residues" evidence="14">
    <location>
        <begin position="415"/>
        <end position="429"/>
    </location>
</feature>
<feature type="domain" description="Glutamyl-tRNA reductase N-terminal" evidence="17">
    <location>
        <begin position="9"/>
        <end position="150"/>
    </location>
</feature>
<evidence type="ECO:0000256" key="14">
    <source>
        <dbReference type="SAM" id="MobiDB-lite"/>
    </source>
</evidence>
<evidence type="ECO:0000256" key="5">
    <source>
        <dbReference type="ARBA" id="ARBA00023002"/>
    </source>
</evidence>
<keyword evidence="4 8" id="KW-0521">NADP</keyword>
<comment type="domain">
    <text evidence="8">Possesses an unusual extended V-shaped dimeric structure with each monomer consisting of three distinct domains arranged along a curved 'spinal' alpha-helix. The N-terminal catalytic domain specifically recognizes the glutamate moiety of the substrate. The second domain is the NADPH-binding domain, and the third C-terminal domain is responsible for dimerization.</text>
</comment>
<comment type="function">
    <text evidence="8">Catalyzes the NADPH-dependent reduction of glutamyl-tRNA(Glu) to glutamate 1-semialdehyde (GSA).</text>
</comment>
<dbReference type="Proteomes" id="UP000253273">
    <property type="component" value="Chromosome"/>
</dbReference>
<evidence type="ECO:0000313" key="21">
    <source>
        <dbReference type="Proteomes" id="UP000253273"/>
    </source>
</evidence>
<feature type="region of interest" description="Disordered" evidence="14">
    <location>
        <begin position="405"/>
        <end position="447"/>
    </location>
</feature>
<dbReference type="HAMAP" id="MF_00087">
    <property type="entry name" value="Glu_tRNA_reductase"/>
    <property type="match status" value="1"/>
</dbReference>
<dbReference type="InterPro" id="IPR015895">
    <property type="entry name" value="4pyrrol_synth_GluRdtase_N"/>
</dbReference>
<comment type="pathway">
    <text evidence="1 8 13">Porphyrin-containing compound metabolism; protoporphyrin-IX biosynthesis; 5-aminolevulinate from L-glutamyl-tRNA(Glu): step 1/2.</text>
</comment>
<evidence type="ECO:0000256" key="9">
    <source>
        <dbReference type="PIRSR" id="PIRSR000445-1"/>
    </source>
</evidence>
<dbReference type="EMBL" id="CP031150">
    <property type="protein sequence ID" value="AXG04964.1"/>
    <property type="molecule type" value="Genomic_DNA"/>
</dbReference>
<reference evidence="18 21" key="2">
    <citation type="submission" date="2018-07" db="EMBL/GenBank/DDBJ databases">
        <title>Genome sequences of Haloplanus sp. CBA1113.</title>
        <authorList>
            <person name="Kim Y.B."/>
            <person name="Roh S.W."/>
        </authorList>
    </citation>
    <scope>NUCLEOTIDE SEQUENCE [LARGE SCALE GENOMIC DNA]</scope>
    <source>
        <strain evidence="18 21">CBA1113</strain>
    </source>
</reference>
<dbReference type="GeneID" id="37288735"/>
<dbReference type="SUPFAM" id="SSF51735">
    <property type="entry name" value="NAD(P)-binding Rossmann-fold domains"/>
    <property type="match status" value="1"/>
</dbReference>
<accession>A0A345DYE2</accession>
<gene>
    <name evidence="8" type="primary">hemA</name>
    <name evidence="19" type="ORF">DU484_17115</name>
    <name evidence="18" type="ORF">DU500_00155</name>
</gene>
<accession>A0A345EGW4</accession>
<evidence type="ECO:0000256" key="6">
    <source>
        <dbReference type="ARBA" id="ARBA00023244"/>
    </source>
</evidence>
<dbReference type="InterPro" id="IPR006151">
    <property type="entry name" value="Shikm_DH/Glu-tRNA_Rdtase"/>
</dbReference>
<evidence type="ECO:0000256" key="2">
    <source>
        <dbReference type="ARBA" id="ARBA00005916"/>
    </source>
</evidence>
<comment type="subunit">
    <text evidence="8">Homodimer.</text>
</comment>
<dbReference type="AlphaFoldDB" id="A0A345DYE2"/>
<feature type="site" description="Important for activity" evidence="8 12">
    <location>
        <position position="93"/>
    </location>
</feature>
<evidence type="ECO:0000259" key="16">
    <source>
        <dbReference type="Pfam" id="PF01488"/>
    </source>
</evidence>
<dbReference type="EC" id="1.2.1.70" evidence="3 8"/>
<feature type="domain" description="Quinate/shikimate 5-dehydrogenase/glutamyl-tRNA reductase" evidence="16">
    <location>
        <begin position="165"/>
        <end position="295"/>
    </location>
</feature>
<feature type="active site" description="Nucleophile" evidence="8 9">
    <location>
        <position position="51"/>
    </location>
</feature>
<dbReference type="EMBL" id="CP031148">
    <property type="protein sequence ID" value="AXG11436.1"/>
    <property type="molecule type" value="Genomic_DNA"/>
</dbReference>
<keyword evidence="21" id="KW-1185">Reference proteome</keyword>
<evidence type="ECO:0000256" key="4">
    <source>
        <dbReference type="ARBA" id="ARBA00022857"/>
    </source>
</evidence>
<reference evidence="19 20" key="1">
    <citation type="submission" date="2018-07" db="EMBL/GenBank/DDBJ databases">
        <title>Genome sequences of Haloplanus sp. CBA1112.</title>
        <authorList>
            <person name="Kim Y.B."/>
            <person name="Roh S.W."/>
        </authorList>
    </citation>
    <scope>NUCLEOTIDE SEQUENCE [LARGE SCALE GENOMIC DNA]</scope>
    <source>
        <strain evidence="19 20">CBA1112</strain>
    </source>
</reference>
<evidence type="ECO:0000256" key="3">
    <source>
        <dbReference type="ARBA" id="ARBA00012970"/>
    </source>
</evidence>
<dbReference type="KEGG" id="haj:DU500_00155"/>
<dbReference type="Pfam" id="PF05201">
    <property type="entry name" value="GlutR_N"/>
    <property type="match status" value="1"/>
</dbReference>
<dbReference type="RefSeq" id="WP_114584121.1">
    <property type="nucleotide sequence ID" value="NZ_CP031148.1"/>
</dbReference>
<dbReference type="Pfam" id="PF01488">
    <property type="entry name" value="Shikimate_DH"/>
    <property type="match status" value="1"/>
</dbReference>
<dbReference type="SUPFAM" id="SSF69075">
    <property type="entry name" value="Glutamyl tRNA-reductase dimerization domain"/>
    <property type="match status" value="1"/>
</dbReference>
<feature type="domain" description="Tetrapyrrole biosynthesis glutamyl-tRNA reductase dimerisation" evidence="15">
    <location>
        <begin position="310"/>
        <end position="409"/>
    </location>
</feature>
<feature type="binding site" evidence="8 10">
    <location>
        <position position="103"/>
    </location>
    <ligand>
        <name>substrate</name>
    </ligand>
</feature>
<dbReference type="Proteomes" id="UP000252985">
    <property type="component" value="Chromosome"/>
</dbReference>
<dbReference type="InterPro" id="IPR036343">
    <property type="entry name" value="GluRdtase_N_sf"/>
</dbReference>
<dbReference type="GO" id="GO:0050661">
    <property type="term" value="F:NADP binding"/>
    <property type="evidence" value="ECO:0007669"/>
    <property type="project" value="InterPro"/>
</dbReference>
<evidence type="ECO:0000313" key="20">
    <source>
        <dbReference type="Proteomes" id="UP000252985"/>
    </source>
</evidence>
<dbReference type="InterPro" id="IPR036291">
    <property type="entry name" value="NAD(P)-bd_dom_sf"/>
</dbReference>
<comment type="miscellaneous">
    <text evidence="8">During catalysis, the active site Cys acts as a nucleophile attacking the alpha-carbonyl group of tRNA-bound glutamate with the formation of a thioester intermediate between enzyme and glutamate, and the concomitant release of tRNA(Glu). The thioester intermediate is finally reduced by direct hydride transfer from NADPH, to form the product GSA.</text>
</comment>
<dbReference type="PIRSF" id="PIRSF000445">
    <property type="entry name" value="4pyrrol_synth_GluRdtase"/>
    <property type="match status" value="1"/>
</dbReference>
<dbReference type="GO" id="GO:0008883">
    <property type="term" value="F:glutamyl-tRNA reductase activity"/>
    <property type="evidence" value="ECO:0007669"/>
    <property type="project" value="UniProtKB-UniRule"/>
</dbReference>
<proteinExistence type="inferred from homology"/>
<evidence type="ECO:0000256" key="13">
    <source>
        <dbReference type="RuleBase" id="RU000584"/>
    </source>
</evidence>
<keyword evidence="5 8" id="KW-0560">Oxidoreductase</keyword>
<dbReference type="Gene3D" id="3.30.460.30">
    <property type="entry name" value="Glutamyl-tRNA reductase, N-terminal domain"/>
    <property type="match status" value="1"/>
</dbReference>
<feature type="binding site" evidence="8 10">
    <location>
        <begin position="108"/>
        <end position="110"/>
    </location>
    <ligand>
        <name>substrate</name>
    </ligand>
</feature>
<dbReference type="PROSITE" id="PS00747">
    <property type="entry name" value="GLUTR"/>
    <property type="match status" value="1"/>
</dbReference>
<sequence>MTTGVIQGVTVAHGRATVDEIESAAAADEETAVRDLLIRDGVEEAFALQTCNRAEAYVVTESAADGRAALADFAPDVRDGAVREMDHETSLRHLMRVAAGLESLVLGEDQIIGQLRRAFETARGVGGIGPVLDPALTKAIHVGERARTETEINEGVVSLGSAAVELADRECDLDGATALVVGAGEMGRIAAQAFDDTGVSTIVVANRTVPHAAHLADEVATTARAVPLDVTSDAAARADVLVTATDSPDPILDRSALADAGRTLVIDLAQPRDVDPAAGDLDGVDTYDIDSLETITDRTRAQRREAAAAVERMIDEEFDRLLDSFKRRQADAAIGAMYESAEMVKERELRTAVSRLESQGELTDEQRETVASLADALVGQLLAAPTKSLRDAAAEDDWTTIQTALSLFDPEFGGEEARPPTTERPREAPDADADGIPQHVLDRLGEE</sequence>
<comment type="similarity">
    <text evidence="2 8 13">Belongs to the glutamyl-tRNA reductase family.</text>
</comment>
<dbReference type="InterPro" id="IPR015896">
    <property type="entry name" value="4pyrrol_synth_GluRdtase_dimer"/>
</dbReference>
<comment type="catalytic activity">
    <reaction evidence="7 8 13">
        <text>(S)-4-amino-5-oxopentanoate + tRNA(Glu) + NADP(+) = L-glutamyl-tRNA(Glu) + NADPH + H(+)</text>
        <dbReference type="Rhea" id="RHEA:12344"/>
        <dbReference type="Rhea" id="RHEA-COMP:9663"/>
        <dbReference type="Rhea" id="RHEA-COMP:9680"/>
        <dbReference type="ChEBI" id="CHEBI:15378"/>
        <dbReference type="ChEBI" id="CHEBI:57501"/>
        <dbReference type="ChEBI" id="CHEBI:57783"/>
        <dbReference type="ChEBI" id="CHEBI:58349"/>
        <dbReference type="ChEBI" id="CHEBI:78442"/>
        <dbReference type="ChEBI" id="CHEBI:78520"/>
        <dbReference type="EC" id="1.2.1.70"/>
    </reaction>
</comment>
<evidence type="ECO:0000313" key="19">
    <source>
        <dbReference type="EMBL" id="AXG11436.1"/>
    </source>
</evidence>
<evidence type="ECO:0000256" key="12">
    <source>
        <dbReference type="PIRSR" id="PIRSR000445-4"/>
    </source>
</evidence>
<evidence type="ECO:0000256" key="8">
    <source>
        <dbReference type="HAMAP-Rule" id="MF_00087"/>
    </source>
</evidence>
<dbReference type="InterPro" id="IPR036453">
    <property type="entry name" value="GluRdtase_dimer_dom_sf"/>
</dbReference>
<evidence type="ECO:0000256" key="7">
    <source>
        <dbReference type="ARBA" id="ARBA00047464"/>
    </source>
</evidence>
<organism evidence="18 21">
    <name type="scientific">Haloplanus rubicundus</name>
    <dbReference type="NCBI Taxonomy" id="1547898"/>
    <lineage>
        <taxon>Archaea</taxon>
        <taxon>Methanobacteriati</taxon>
        <taxon>Methanobacteriota</taxon>
        <taxon>Stenosarchaea group</taxon>
        <taxon>Halobacteria</taxon>
        <taxon>Halobacteriales</taxon>
        <taxon>Haloferacaceae</taxon>
        <taxon>Haloplanus</taxon>
    </lineage>
</organism>
<protein>
    <recommendedName>
        <fullName evidence="3 8">Glutamyl-tRNA reductase</fullName>
        <shortName evidence="8">GluTR</shortName>
        <ecNumber evidence="3 8">1.2.1.70</ecNumber>
    </recommendedName>
</protein>
<dbReference type="CDD" id="cd05213">
    <property type="entry name" value="NAD_bind_Glutamyl_tRNA_reduct"/>
    <property type="match status" value="1"/>
</dbReference>
<dbReference type="NCBIfam" id="TIGR01035">
    <property type="entry name" value="hemA"/>
    <property type="match status" value="1"/>
</dbReference>
<evidence type="ECO:0000259" key="15">
    <source>
        <dbReference type="Pfam" id="PF00745"/>
    </source>
</evidence>
<dbReference type="Gene3D" id="3.40.50.720">
    <property type="entry name" value="NAD(P)-binding Rossmann-like Domain"/>
    <property type="match status" value="1"/>
</dbReference>
<feature type="binding site" evidence="8 10">
    <location>
        <begin position="50"/>
        <end position="53"/>
    </location>
    <ligand>
        <name>substrate</name>
    </ligand>
</feature>
<dbReference type="UniPathway" id="UPA00251">
    <property type="reaction ID" value="UER00316"/>
</dbReference>
<dbReference type="OrthoDB" id="4562at2157"/>
<name>A0A345DYE2_9EURY</name>
<evidence type="ECO:0000256" key="10">
    <source>
        <dbReference type="PIRSR" id="PIRSR000445-2"/>
    </source>
</evidence>
<dbReference type="SUPFAM" id="SSF69742">
    <property type="entry name" value="Glutamyl tRNA-reductase catalytic, N-terminal domain"/>
    <property type="match status" value="1"/>
</dbReference>
<dbReference type="PANTHER" id="PTHR43013">
    <property type="entry name" value="GLUTAMYL-TRNA REDUCTASE"/>
    <property type="match status" value="1"/>
</dbReference>
<evidence type="ECO:0000256" key="11">
    <source>
        <dbReference type="PIRSR" id="PIRSR000445-3"/>
    </source>
</evidence>
<dbReference type="PANTHER" id="PTHR43013:SF1">
    <property type="entry name" value="GLUTAMYL-TRNA REDUCTASE"/>
    <property type="match status" value="1"/>
</dbReference>
<feature type="binding site" evidence="8 11">
    <location>
        <begin position="182"/>
        <end position="187"/>
    </location>
    <ligand>
        <name>NADP(+)</name>
        <dbReference type="ChEBI" id="CHEBI:58349"/>
    </ligand>
</feature>
<dbReference type="InterPro" id="IPR018214">
    <property type="entry name" value="GluRdtase_CS"/>
</dbReference>